<comment type="caution">
    <text evidence="1">The sequence shown here is derived from an EMBL/GenBank/DDBJ whole genome shotgun (WGS) entry which is preliminary data.</text>
</comment>
<sequence length="73" mass="7752">MDITEKIELHDCPICGGAGILEEEDMGYYVACLDCGSYTGTVGYKDESGKLTAAEKSAMLWNTGKVINSAPGE</sequence>
<name>A0A927U5B0_9FIRM</name>
<reference evidence="1" key="1">
    <citation type="submission" date="2019-04" db="EMBL/GenBank/DDBJ databases">
        <title>Evolution of Biomass-Degrading Anaerobic Consortia Revealed by Metagenomics.</title>
        <authorList>
            <person name="Peng X."/>
        </authorList>
    </citation>
    <scope>NUCLEOTIDE SEQUENCE</scope>
    <source>
        <strain evidence="1">SIG311</strain>
    </source>
</reference>
<evidence type="ECO:0008006" key="3">
    <source>
        <dbReference type="Google" id="ProtNLM"/>
    </source>
</evidence>
<dbReference type="Pfam" id="PF14354">
    <property type="entry name" value="Lar_restr_allev"/>
    <property type="match status" value="1"/>
</dbReference>
<proteinExistence type="predicted"/>
<gene>
    <name evidence="1" type="ORF">E7272_01475</name>
</gene>
<dbReference type="AlphaFoldDB" id="A0A927U5B0"/>
<accession>A0A927U5B0</accession>
<organism evidence="1 2">
    <name type="scientific">Pseudobutyrivibrio ruminis</name>
    <dbReference type="NCBI Taxonomy" id="46206"/>
    <lineage>
        <taxon>Bacteria</taxon>
        <taxon>Bacillati</taxon>
        <taxon>Bacillota</taxon>
        <taxon>Clostridia</taxon>
        <taxon>Lachnospirales</taxon>
        <taxon>Lachnospiraceae</taxon>
        <taxon>Pseudobutyrivibrio</taxon>
    </lineage>
</organism>
<protein>
    <recommendedName>
        <fullName evidence="3">Restriction alleviation protein Lar</fullName>
    </recommendedName>
</protein>
<evidence type="ECO:0000313" key="1">
    <source>
        <dbReference type="EMBL" id="MBE5918489.1"/>
    </source>
</evidence>
<evidence type="ECO:0000313" key="2">
    <source>
        <dbReference type="Proteomes" id="UP000766246"/>
    </source>
</evidence>
<dbReference type="EMBL" id="SVER01000003">
    <property type="protein sequence ID" value="MBE5918489.1"/>
    <property type="molecule type" value="Genomic_DNA"/>
</dbReference>
<dbReference type="Proteomes" id="UP000766246">
    <property type="component" value="Unassembled WGS sequence"/>
</dbReference>